<organism evidence="1 2">
    <name type="scientific">Streptomyces griseoloalbus</name>
    <dbReference type="NCBI Taxonomy" id="67303"/>
    <lineage>
        <taxon>Bacteria</taxon>
        <taxon>Bacillati</taxon>
        <taxon>Actinomycetota</taxon>
        <taxon>Actinomycetes</taxon>
        <taxon>Kitasatosporales</taxon>
        <taxon>Streptomycetaceae</taxon>
        <taxon>Streptomyces</taxon>
    </lineage>
</organism>
<gene>
    <name evidence="1" type="ORF">AB0D65_16530</name>
</gene>
<dbReference type="EMBL" id="JBEZLS010000010">
    <property type="protein sequence ID" value="MEU9352548.1"/>
    <property type="molecule type" value="Genomic_DNA"/>
</dbReference>
<dbReference type="RefSeq" id="WP_359980900.1">
    <property type="nucleotide sequence ID" value="NZ_JBEZLS010000010.1"/>
</dbReference>
<reference evidence="1 2" key="1">
    <citation type="submission" date="2024-06" db="EMBL/GenBank/DDBJ databases">
        <title>The Natural Products Discovery Center: Release of the First 8490 Sequenced Strains for Exploring Actinobacteria Biosynthetic Diversity.</title>
        <authorList>
            <person name="Kalkreuter E."/>
            <person name="Kautsar S.A."/>
            <person name="Yang D."/>
            <person name="Bader C.D."/>
            <person name="Teijaro C.N."/>
            <person name="Fluegel L."/>
            <person name="Davis C.M."/>
            <person name="Simpson J.R."/>
            <person name="Lauterbach L."/>
            <person name="Steele A.D."/>
            <person name="Gui C."/>
            <person name="Meng S."/>
            <person name="Li G."/>
            <person name="Viehrig K."/>
            <person name="Ye F."/>
            <person name="Su P."/>
            <person name="Kiefer A.F."/>
            <person name="Nichols A."/>
            <person name="Cepeda A.J."/>
            <person name="Yan W."/>
            <person name="Fan B."/>
            <person name="Jiang Y."/>
            <person name="Adhikari A."/>
            <person name="Zheng C.-J."/>
            <person name="Schuster L."/>
            <person name="Cowan T.M."/>
            <person name="Smanski M.J."/>
            <person name="Chevrette M.G."/>
            <person name="De Carvalho L.P.S."/>
            <person name="Shen B."/>
        </authorList>
    </citation>
    <scope>NUCLEOTIDE SEQUENCE [LARGE SCALE GENOMIC DNA]</scope>
    <source>
        <strain evidence="1 2">NPDC048274</strain>
    </source>
</reference>
<sequence>MPTRFGQDVAAALIGQPPVLGGVRVGDALQRVLDDVIAAALV</sequence>
<proteinExistence type="predicted"/>
<name>A0ABV3E5X8_9ACTN</name>
<dbReference type="Proteomes" id="UP001551582">
    <property type="component" value="Unassembled WGS sequence"/>
</dbReference>
<evidence type="ECO:0000313" key="2">
    <source>
        <dbReference type="Proteomes" id="UP001551582"/>
    </source>
</evidence>
<keyword evidence="2" id="KW-1185">Reference proteome</keyword>
<protein>
    <submittedName>
        <fullName evidence="1">Uncharacterized protein</fullName>
    </submittedName>
</protein>
<accession>A0ABV3E5X8</accession>
<evidence type="ECO:0000313" key="1">
    <source>
        <dbReference type="EMBL" id="MEU9352548.1"/>
    </source>
</evidence>
<comment type="caution">
    <text evidence="1">The sequence shown here is derived from an EMBL/GenBank/DDBJ whole genome shotgun (WGS) entry which is preliminary data.</text>
</comment>